<dbReference type="Proteomes" id="UP000198263">
    <property type="component" value="Unassembled WGS sequence"/>
</dbReference>
<evidence type="ECO:0000256" key="2">
    <source>
        <dbReference type="ARBA" id="ARBA00022964"/>
    </source>
</evidence>
<reference evidence="6 7" key="1">
    <citation type="submission" date="2016-01" db="EMBL/GenBank/DDBJ databases">
        <authorList>
            <person name="Peeters C."/>
        </authorList>
    </citation>
    <scope>NUCLEOTIDE SEQUENCE [LARGE SCALE GENOMIC DNA]</scope>
    <source>
        <strain evidence="6">LMG 29315</strain>
    </source>
</reference>
<dbReference type="Pfam" id="PF05118">
    <property type="entry name" value="Asp_Arg_Hydrox"/>
    <property type="match status" value="1"/>
</dbReference>
<proteinExistence type="inferred from homology"/>
<dbReference type="EMBL" id="FCNV02000006">
    <property type="protein sequence ID" value="SAL33950.1"/>
    <property type="molecule type" value="Genomic_DNA"/>
</dbReference>
<evidence type="ECO:0000313" key="6">
    <source>
        <dbReference type="EMBL" id="SAL33950.1"/>
    </source>
</evidence>
<name>A0A658QYT2_9BURK</name>
<evidence type="ECO:0000313" key="7">
    <source>
        <dbReference type="Proteomes" id="UP000198263"/>
    </source>
</evidence>
<keyword evidence="4" id="KW-1133">Transmembrane helix</keyword>
<keyword evidence="3" id="KW-0560">Oxidoreductase</keyword>
<keyword evidence="7" id="KW-1185">Reference proteome</keyword>
<keyword evidence="4" id="KW-0472">Membrane</keyword>
<comment type="similarity">
    <text evidence="1">Belongs to the aspartyl/asparaginyl beta-hydroxylase family.</text>
</comment>
<evidence type="ECO:0000256" key="1">
    <source>
        <dbReference type="ARBA" id="ARBA00007730"/>
    </source>
</evidence>
<dbReference type="InterPro" id="IPR027443">
    <property type="entry name" value="IPNS-like_sf"/>
</dbReference>
<gene>
    <name evidence="6" type="ORF">AWB72_03193</name>
</gene>
<evidence type="ECO:0000256" key="3">
    <source>
        <dbReference type="ARBA" id="ARBA00023002"/>
    </source>
</evidence>
<evidence type="ECO:0000256" key="4">
    <source>
        <dbReference type="SAM" id="Phobius"/>
    </source>
</evidence>
<dbReference type="PANTHER" id="PTHR46332">
    <property type="entry name" value="ASPARTATE BETA-HYDROXYLASE DOMAIN-CONTAINING PROTEIN 2"/>
    <property type="match status" value="1"/>
</dbReference>
<keyword evidence="2" id="KW-0223">Dioxygenase</keyword>
<comment type="caution">
    <text evidence="6">The sequence shown here is derived from an EMBL/GenBank/DDBJ whole genome shotgun (WGS) entry which is preliminary data.</text>
</comment>
<protein>
    <submittedName>
        <fullName evidence="6">Aspartyl/asparaginyl beta-hydroxylase</fullName>
    </submittedName>
</protein>
<feature type="transmembrane region" description="Helical" evidence="4">
    <location>
        <begin position="139"/>
        <end position="157"/>
    </location>
</feature>
<evidence type="ECO:0000259" key="5">
    <source>
        <dbReference type="Pfam" id="PF05118"/>
    </source>
</evidence>
<organism evidence="6 7">
    <name type="scientific">Caballeronia concitans</name>
    <dbReference type="NCBI Taxonomy" id="1777133"/>
    <lineage>
        <taxon>Bacteria</taxon>
        <taxon>Pseudomonadati</taxon>
        <taxon>Pseudomonadota</taxon>
        <taxon>Betaproteobacteria</taxon>
        <taxon>Burkholderiales</taxon>
        <taxon>Burkholderiaceae</taxon>
        <taxon>Caballeronia</taxon>
    </lineage>
</organism>
<accession>A0A658QYT2</accession>
<dbReference type="GO" id="GO:0051213">
    <property type="term" value="F:dioxygenase activity"/>
    <property type="evidence" value="ECO:0007669"/>
    <property type="project" value="UniProtKB-KW"/>
</dbReference>
<dbReference type="InterPro" id="IPR051821">
    <property type="entry name" value="Asp/Asn_beta-hydroxylase"/>
</dbReference>
<dbReference type="AlphaFoldDB" id="A0A658QYT2"/>
<dbReference type="SUPFAM" id="SSF51197">
    <property type="entry name" value="Clavaminate synthase-like"/>
    <property type="match status" value="1"/>
</dbReference>
<feature type="domain" description="Aspartyl/asparaginy/proline hydroxylase" evidence="5">
    <location>
        <begin position="1"/>
        <end position="81"/>
    </location>
</feature>
<dbReference type="PANTHER" id="PTHR46332:SF5">
    <property type="entry name" value="ASPARTATE BETA-HYDROXYLASE DOMAIN CONTAINING 2"/>
    <property type="match status" value="1"/>
</dbReference>
<dbReference type="Gene3D" id="2.60.120.330">
    <property type="entry name" value="B-lactam Antibiotic, Isopenicillin N Synthase, Chain"/>
    <property type="match status" value="1"/>
</dbReference>
<sequence length="159" mass="18316">MFAMLPPGGTLTLHRDPYAGSLRYHLGLATPIDDGCAIIVDGERYSWRDGEEVVFDETYLHWAENRTDKDRIILFCDIERPMKYRWAQAVNNAVGGFLMRAAASPNETGDRTGGLNRAFRYLYSVRLVGKRLKAWNRTVYYIVKWLLFGGIAVAIFWRY</sequence>
<dbReference type="InterPro" id="IPR007803">
    <property type="entry name" value="Asp/Arg/Pro-Hydrxlase"/>
</dbReference>
<keyword evidence="4" id="KW-0812">Transmembrane</keyword>